<feature type="binding site" evidence="5">
    <location>
        <position position="111"/>
    </location>
    <ligand>
        <name>anthranilate</name>
        <dbReference type="ChEBI" id="CHEBI:16567"/>
        <label>1</label>
    </ligand>
</feature>
<feature type="domain" description="Glycosyl transferase family 3 N-terminal" evidence="7">
    <location>
        <begin position="3"/>
        <end position="64"/>
    </location>
</feature>
<keyword evidence="3 5" id="KW-0822">Tryptophan biosynthesis</keyword>
<dbReference type="SUPFAM" id="SSF52418">
    <property type="entry name" value="Nucleoside phosphorylase/phosphoribosyltransferase catalytic domain"/>
    <property type="match status" value="1"/>
</dbReference>
<comment type="caution">
    <text evidence="5">Lacks conserved residue(s) required for the propagation of feature annotation.</text>
</comment>
<sequence length="345" mass="37067">MFKEILKTCMEGKSLSEKQAEEAMDEIMEGRATESQIASLLTVLRYRGETVEEMTGFAASMRSHVIPMKHEEEYVIDTCGTGGDMSSTYNISTASAIGLSSLGVPVAKHGNRSVSSKSGSADVLEALGIPVQTTPETAAESLRRHHLAFLFAPLYHTSMKHAVTPRKEIGFRTIFNLLGPLTNPAGARAQVIGVFDKDYGRKMAEVLNRLGAERALFVTGSDGMDEITTAGITYAAELRDGEVKEYTVSPEDFGLRTSPVKDAQVQNVQESAALIRSVLKGGKYGASRDILLMNMAAGLYTAGQCRTLEEGAVLAAEVIDNGTVMQHLNNLQQSGVDANHASSNS</sequence>
<feature type="binding site" evidence="5">
    <location>
        <begin position="90"/>
        <end position="93"/>
    </location>
    <ligand>
        <name>5-phospho-alpha-D-ribose 1-diphosphate</name>
        <dbReference type="ChEBI" id="CHEBI:58017"/>
    </ligand>
</feature>
<dbReference type="InterPro" id="IPR036320">
    <property type="entry name" value="Glycosyl_Trfase_fam3_N_dom_sf"/>
</dbReference>
<dbReference type="Pfam" id="PF00591">
    <property type="entry name" value="Glycos_transf_3"/>
    <property type="match status" value="1"/>
</dbReference>
<comment type="subunit">
    <text evidence="5">Homodimer.</text>
</comment>
<feature type="binding site" evidence="5">
    <location>
        <begin position="108"/>
        <end position="116"/>
    </location>
    <ligand>
        <name>5-phospho-alpha-D-ribose 1-diphosphate</name>
        <dbReference type="ChEBI" id="CHEBI:58017"/>
    </ligand>
</feature>
<dbReference type="InterPro" id="IPR035902">
    <property type="entry name" value="Nuc_phospho_transferase"/>
</dbReference>
<dbReference type="InterPro" id="IPR005940">
    <property type="entry name" value="Anthranilate_Pribosyl_Tfrase"/>
</dbReference>
<organism evidence="8 9">
    <name type="scientific">Salibacterium lacus</name>
    <dbReference type="NCBI Taxonomy" id="1898109"/>
    <lineage>
        <taxon>Bacteria</taxon>
        <taxon>Bacillati</taxon>
        <taxon>Bacillota</taxon>
        <taxon>Bacilli</taxon>
        <taxon>Bacillales</taxon>
        <taxon>Bacillaceae</taxon>
    </lineage>
</organism>
<dbReference type="PANTHER" id="PTHR43285">
    <property type="entry name" value="ANTHRANILATE PHOSPHORIBOSYLTRANSFERASE"/>
    <property type="match status" value="1"/>
</dbReference>
<feature type="binding site" evidence="5">
    <location>
        <position position="226"/>
    </location>
    <ligand>
        <name>Mg(2+)</name>
        <dbReference type="ChEBI" id="CHEBI:18420"/>
        <label>2</label>
    </ligand>
</feature>
<feature type="binding site" evidence="5">
    <location>
        <begin position="83"/>
        <end position="84"/>
    </location>
    <ligand>
        <name>5-phospho-alpha-D-ribose 1-diphosphate</name>
        <dbReference type="ChEBI" id="CHEBI:58017"/>
    </ligand>
</feature>
<keyword evidence="9" id="KW-1185">Reference proteome</keyword>
<feature type="binding site" evidence="5">
    <location>
        <position position="80"/>
    </location>
    <ligand>
        <name>anthranilate</name>
        <dbReference type="ChEBI" id="CHEBI:16567"/>
        <label>1</label>
    </ligand>
</feature>
<evidence type="ECO:0000313" key="9">
    <source>
        <dbReference type="Proteomes" id="UP001597520"/>
    </source>
</evidence>
<evidence type="ECO:0000256" key="1">
    <source>
        <dbReference type="ARBA" id="ARBA00022676"/>
    </source>
</evidence>
<dbReference type="InterPro" id="IPR017459">
    <property type="entry name" value="Glycosyl_Trfase_fam3_N_dom"/>
</dbReference>
<feature type="binding site" evidence="5">
    <location>
        <position position="92"/>
    </location>
    <ligand>
        <name>Mg(2+)</name>
        <dbReference type="ChEBI" id="CHEBI:18420"/>
        <label>1</label>
    </ligand>
</feature>
<keyword evidence="2 5" id="KW-0808">Transferase</keyword>
<comment type="caution">
    <text evidence="8">The sequence shown here is derived from an EMBL/GenBank/DDBJ whole genome shotgun (WGS) entry which is preliminary data.</text>
</comment>
<evidence type="ECO:0000256" key="4">
    <source>
        <dbReference type="ARBA" id="ARBA00023141"/>
    </source>
</evidence>
<dbReference type="InterPro" id="IPR000312">
    <property type="entry name" value="Glycosyl_Trfase_fam3"/>
</dbReference>
<protein>
    <recommendedName>
        <fullName evidence="5">Anthranilate phosphoribosyltransferase</fullName>
        <ecNumber evidence="5">2.4.2.18</ecNumber>
    </recommendedName>
</protein>
<keyword evidence="5" id="KW-0460">Magnesium</keyword>
<dbReference type="GO" id="GO:0004048">
    <property type="term" value="F:anthranilate phosphoribosyltransferase activity"/>
    <property type="evidence" value="ECO:0007669"/>
    <property type="project" value="UniProtKB-EC"/>
</dbReference>
<dbReference type="NCBIfam" id="TIGR01245">
    <property type="entry name" value="trpD"/>
    <property type="match status" value="1"/>
</dbReference>
<evidence type="ECO:0000313" key="8">
    <source>
        <dbReference type="EMBL" id="MFD2704446.1"/>
    </source>
</evidence>
<proteinExistence type="inferred from homology"/>
<dbReference type="SUPFAM" id="SSF47648">
    <property type="entry name" value="Nucleoside phosphorylase/phosphoribosyltransferase N-terminal domain"/>
    <property type="match status" value="1"/>
</dbReference>
<feature type="binding site" evidence="5">
    <location>
        <position position="225"/>
    </location>
    <ligand>
        <name>Mg(2+)</name>
        <dbReference type="ChEBI" id="CHEBI:18420"/>
        <label>2</label>
    </ligand>
</feature>
<dbReference type="Pfam" id="PF02885">
    <property type="entry name" value="Glycos_trans_3N"/>
    <property type="match status" value="1"/>
</dbReference>
<comment type="function">
    <text evidence="5">Catalyzes the transfer of the phosphoribosyl group of 5-phosphorylribose-1-pyrophosphate (PRPP) to anthranilate to yield N-(5'-phosphoribosyl)-anthranilate (PRA).</text>
</comment>
<evidence type="ECO:0000256" key="3">
    <source>
        <dbReference type="ARBA" id="ARBA00022822"/>
    </source>
</evidence>
<dbReference type="Gene3D" id="1.20.970.10">
    <property type="entry name" value="Transferase, Pyrimidine Nucleoside Phosphorylase, Chain C"/>
    <property type="match status" value="1"/>
</dbReference>
<gene>
    <name evidence="5 8" type="primary">trpD</name>
    <name evidence="8" type="ORF">ACFSUB_03135</name>
</gene>
<keyword evidence="5" id="KW-0028">Amino-acid biosynthesis</keyword>
<feature type="binding site" evidence="5">
    <location>
        <position position="166"/>
    </location>
    <ligand>
        <name>anthranilate</name>
        <dbReference type="ChEBI" id="CHEBI:16567"/>
        <label>2</label>
    </ligand>
</feature>
<comment type="cofactor">
    <cofactor evidence="5">
        <name>Mg(2+)</name>
        <dbReference type="ChEBI" id="CHEBI:18420"/>
    </cofactor>
    <text evidence="5">Binds 2 magnesium ions per monomer.</text>
</comment>
<dbReference type="Proteomes" id="UP001597520">
    <property type="component" value="Unassembled WGS sequence"/>
</dbReference>
<comment type="pathway">
    <text evidence="5">Amino-acid biosynthesis; L-tryptophan biosynthesis; L-tryptophan from chorismate: step 2/5.</text>
</comment>
<comment type="catalytic activity">
    <reaction evidence="5">
        <text>N-(5-phospho-beta-D-ribosyl)anthranilate + diphosphate = 5-phospho-alpha-D-ribose 1-diphosphate + anthranilate</text>
        <dbReference type="Rhea" id="RHEA:11768"/>
        <dbReference type="ChEBI" id="CHEBI:16567"/>
        <dbReference type="ChEBI" id="CHEBI:18277"/>
        <dbReference type="ChEBI" id="CHEBI:33019"/>
        <dbReference type="ChEBI" id="CHEBI:58017"/>
        <dbReference type="EC" id="2.4.2.18"/>
    </reaction>
</comment>
<reference evidence="9" key="1">
    <citation type="journal article" date="2019" name="Int. J. Syst. Evol. Microbiol.">
        <title>The Global Catalogue of Microorganisms (GCM) 10K type strain sequencing project: providing services to taxonomists for standard genome sequencing and annotation.</title>
        <authorList>
            <consortium name="The Broad Institute Genomics Platform"/>
            <consortium name="The Broad Institute Genome Sequencing Center for Infectious Disease"/>
            <person name="Wu L."/>
            <person name="Ma J."/>
        </authorList>
    </citation>
    <scope>NUCLEOTIDE SEQUENCE [LARGE SCALE GENOMIC DNA]</scope>
    <source>
        <strain evidence="9">KCTC 33792</strain>
    </source>
</reference>
<dbReference type="PANTHER" id="PTHR43285:SF2">
    <property type="entry name" value="ANTHRANILATE PHOSPHORIBOSYLTRANSFERASE"/>
    <property type="match status" value="1"/>
</dbReference>
<evidence type="ECO:0000256" key="5">
    <source>
        <dbReference type="HAMAP-Rule" id="MF_00211"/>
    </source>
</evidence>
<dbReference type="EC" id="2.4.2.18" evidence="5"/>
<evidence type="ECO:0000259" key="7">
    <source>
        <dbReference type="Pfam" id="PF02885"/>
    </source>
</evidence>
<feature type="binding site" evidence="5">
    <location>
        <position position="226"/>
    </location>
    <ligand>
        <name>Mg(2+)</name>
        <dbReference type="ChEBI" id="CHEBI:18420"/>
        <label>1</label>
    </ligand>
</feature>
<feature type="binding site" evidence="5">
    <location>
        <position position="88"/>
    </location>
    <ligand>
        <name>5-phospho-alpha-D-ribose 1-diphosphate</name>
        <dbReference type="ChEBI" id="CHEBI:58017"/>
    </ligand>
</feature>
<evidence type="ECO:0000256" key="2">
    <source>
        <dbReference type="ARBA" id="ARBA00022679"/>
    </source>
</evidence>
<name>A0ABW5SY36_9BACI</name>
<keyword evidence="1 5" id="KW-0328">Glycosyltransferase</keyword>
<evidence type="ECO:0000259" key="6">
    <source>
        <dbReference type="Pfam" id="PF00591"/>
    </source>
</evidence>
<keyword evidence="5" id="KW-0479">Metal-binding</keyword>
<feature type="binding site" evidence="5">
    <location>
        <position position="120"/>
    </location>
    <ligand>
        <name>5-phospho-alpha-D-ribose 1-diphosphate</name>
        <dbReference type="ChEBI" id="CHEBI:58017"/>
    </ligand>
</feature>
<dbReference type="HAMAP" id="MF_00211">
    <property type="entry name" value="TrpD"/>
    <property type="match status" value="1"/>
</dbReference>
<dbReference type="RefSeq" id="WP_380711722.1">
    <property type="nucleotide sequence ID" value="NZ_JBHUML010000002.1"/>
</dbReference>
<dbReference type="Gene3D" id="3.40.1030.10">
    <property type="entry name" value="Nucleoside phosphorylase/phosphoribosyltransferase catalytic domain"/>
    <property type="match status" value="1"/>
</dbReference>
<feature type="binding site" evidence="5">
    <location>
        <position position="80"/>
    </location>
    <ligand>
        <name>5-phospho-alpha-D-ribose 1-diphosphate</name>
        <dbReference type="ChEBI" id="CHEBI:58017"/>
    </ligand>
</feature>
<keyword evidence="4 5" id="KW-0057">Aromatic amino acid biosynthesis</keyword>
<dbReference type="EMBL" id="JBHUML010000002">
    <property type="protein sequence ID" value="MFD2704446.1"/>
    <property type="molecule type" value="Genomic_DNA"/>
</dbReference>
<feature type="domain" description="Glycosyl transferase family 3" evidence="6">
    <location>
        <begin position="74"/>
        <end position="323"/>
    </location>
</feature>
<accession>A0ABW5SY36</accession>
<comment type="similarity">
    <text evidence="5">Belongs to the anthranilate phosphoribosyltransferase family.</text>
</comment>